<dbReference type="PANTHER" id="PTHR43628">
    <property type="entry name" value="ACTIVATOR OF C KINASE PROTEIN 1-RELATED"/>
    <property type="match status" value="1"/>
</dbReference>
<feature type="domain" description="DUF4274" evidence="1">
    <location>
        <begin position="454"/>
        <end position="517"/>
    </location>
</feature>
<dbReference type="AlphaFoldDB" id="A0AA97D9S6"/>
<gene>
    <name evidence="2" type="ORF">PXC00_10530</name>
</gene>
<dbReference type="Pfam" id="PF08238">
    <property type="entry name" value="Sel1"/>
    <property type="match status" value="11"/>
</dbReference>
<reference evidence="3" key="3">
    <citation type="submission" date="2024-06" db="EMBL/GenBank/DDBJ databases">
        <authorList>
            <person name="Zeng C."/>
        </authorList>
    </citation>
    <scope>NUCLEOTIDE SEQUENCE [LARGE SCALE GENOMIC DNA]</scope>
    <source>
        <strain evidence="3">ZCY20-5</strain>
    </source>
</reference>
<dbReference type="Gene3D" id="1.25.40.10">
    <property type="entry name" value="Tetratricopeptide repeat domain"/>
    <property type="match status" value="4"/>
</dbReference>
<sequence>MLGVCHQHGIGTAQDKAKAVAAYRTGADRGDAACQYGLGMLFCNGEDEEVRYAVSCFEQAAEQGYRLAQYELANLYWCGRSVKKDRRRAMELYRHSAEQGYGLSMCALGEAYLEEQDYAQAVLWLEKAAEKKEPKVYYLLGICYENGYGVEQDVRRACELYSLAGNDAQARKAMLRLAESGNAFAQLKLGISLFHSDAEGEEEEQENRKAAVWLQKAAEQGDAEAQYRLGRLHYETGREPDSLQTAVQWFEKSAEQNYLDGLRHLAFCYAFGDGVKSSKSKSQELYRRAFPICLELAEQGDSSAIALMAKSYWLGQGVKRDFTLAVHWYEKSAEFGDLEAMCRLGEFYERGQGVPKDAAAAAEWYRKASNHGSPYGLYKLAFFYEKGCGVEQDMEKAYALYCTAADWGSGDAREALGRRFGHKPQWKILAEKQEKGSRLLSDEEEYREYSRRLERYNWDDGFAFPRSLLDDSGCDLALALKIFYLADGYGYLHRFLGREPTGSEQWMVFMKDLYTKISERHFQDTEILFPGEVHSFAIPLSKVQCFRLHKAGVPAVFLENL</sequence>
<dbReference type="InterPro" id="IPR052945">
    <property type="entry name" value="Mitotic_Regulator"/>
</dbReference>
<dbReference type="PANTHER" id="PTHR43628:SF1">
    <property type="entry name" value="CHITIN SYNTHASE REGULATORY FACTOR 2-RELATED"/>
    <property type="match status" value="1"/>
</dbReference>
<dbReference type="Proteomes" id="UP001300604">
    <property type="component" value="Chromosome"/>
</dbReference>
<organism evidence="2 3">
    <name type="scientific">Caproicibacterium argilliputei</name>
    <dbReference type="NCBI Taxonomy" id="3030016"/>
    <lineage>
        <taxon>Bacteria</taxon>
        <taxon>Bacillati</taxon>
        <taxon>Bacillota</taxon>
        <taxon>Clostridia</taxon>
        <taxon>Eubacteriales</taxon>
        <taxon>Oscillospiraceae</taxon>
        <taxon>Caproicibacterium</taxon>
    </lineage>
</organism>
<protein>
    <submittedName>
        <fullName evidence="2">DUF4274 domain-containing protein</fullName>
    </submittedName>
</protein>
<dbReference type="RefSeq" id="WP_275845504.1">
    <property type="nucleotide sequence ID" value="NZ_CP135996.1"/>
</dbReference>
<evidence type="ECO:0000313" key="3">
    <source>
        <dbReference type="Proteomes" id="UP001300604"/>
    </source>
</evidence>
<dbReference type="KEGG" id="carl:PXC00_10530"/>
<dbReference type="InterPro" id="IPR025369">
    <property type="entry name" value="DUF4274"/>
</dbReference>
<dbReference type="SMART" id="SM00671">
    <property type="entry name" value="SEL1"/>
    <property type="match status" value="11"/>
</dbReference>
<name>A0AA97D9S6_9FIRM</name>
<dbReference type="EMBL" id="CP135996">
    <property type="protein sequence ID" value="WOC31643.1"/>
    <property type="molecule type" value="Genomic_DNA"/>
</dbReference>
<dbReference type="InterPro" id="IPR006597">
    <property type="entry name" value="Sel1-like"/>
</dbReference>
<keyword evidence="3" id="KW-1185">Reference proteome</keyword>
<accession>A0AA97D9S6</accession>
<reference evidence="2 3" key="2">
    <citation type="submission" date="2024-06" db="EMBL/GenBank/DDBJ databases">
        <title>Caproicibacterium argilliputei sp. nov, a novel caproic acid producing anaerobic bacterium isolated from pit mud.</title>
        <authorList>
            <person name="Xia S."/>
        </authorList>
    </citation>
    <scope>NUCLEOTIDE SEQUENCE [LARGE SCALE GENOMIC DNA]</scope>
    <source>
        <strain evidence="2 3">ZCY20-5</strain>
    </source>
</reference>
<reference evidence="3" key="1">
    <citation type="submission" date="2024-06" db="EMBL/GenBank/DDBJ databases">
        <title>Caproicibacterium argilliputei sp. nov, a novel caproic acid producing anaerobic bacterium isolated from pit mud.</title>
        <authorList>
            <person name="Zeng C."/>
        </authorList>
    </citation>
    <scope>NUCLEOTIDE SEQUENCE [LARGE SCALE GENOMIC DNA]</scope>
    <source>
        <strain evidence="3">ZCY20-5</strain>
    </source>
</reference>
<dbReference type="Pfam" id="PF14096">
    <property type="entry name" value="DUF4274"/>
    <property type="match status" value="1"/>
</dbReference>
<dbReference type="SUPFAM" id="SSF81901">
    <property type="entry name" value="HCP-like"/>
    <property type="match status" value="3"/>
</dbReference>
<proteinExistence type="predicted"/>
<evidence type="ECO:0000259" key="1">
    <source>
        <dbReference type="Pfam" id="PF14096"/>
    </source>
</evidence>
<dbReference type="InterPro" id="IPR011990">
    <property type="entry name" value="TPR-like_helical_dom_sf"/>
</dbReference>
<evidence type="ECO:0000313" key="2">
    <source>
        <dbReference type="EMBL" id="WOC31643.1"/>
    </source>
</evidence>